<evidence type="ECO:0000313" key="9">
    <source>
        <dbReference type="Proteomes" id="UP000613743"/>
    </source>
</evidence>
<dbReference type="InterPro" id="IPR006665">
    <property type="entry name" value="OmpA-like"/>
</dbReference>
<reference evidence="8" key="2">
    <citation type="submission" date="2020-09" db="EMBL/GenBank/DDBJ databases">
        <authorList>
            <person name="Sun Q."/>
            <person name="Ohkuma M."/>
        </authorList>
    </citation>
    <scope>NUCLEOTIDE SEQUENCE</scope>
    <source>
        <strain evidence="8">JCM 30804</strain>
    </source>
</reference>
<evidence type="ECO:0000256" key="4">
    <source>
        <dbReference type="PROSITE-ProRule" id="PRU00473"/>
    </source>
</evidence>
<evidence type="ECO:0000256" key="3">
    <source>
        <dbReference type="ARBA" id="ARBA00023237"/>
    </source>
</evidence>
<feature type="signal peptide" evidence="6">
    <location>
        <begin position="1"/>
        <end position="22"/>
    </location>
</feature>
<dbReference type="Gene3D" id="3.30.1330.60">
    <property type="entry name" value="OmpA-like domain"/>
    <property type="match status" value="1"/>
</dbReference>
<dbReference type="Gene3D" id="1.20.1170.10">
    <property type="match status" value="1"/>
</dbReference>
<dbReference type="NCBIfam" id="TIGR03789">
    <property type="entry name" value="pdsO"/>
    <property type="match status" value="1"/>
</dbReference>
<accession>A0A917NAV8</accession>
<name>A0A917NAV8_9GAMM</name>
<feature type="coiled-coil region" evidence="5">
    <location>
        <begin position="81"/>
        <end position="132"/>
    </location>
</feature>
<dbReference type="CDD" id="cd07185">
    <property type="entry name" value="OmpA_C-like"/>
    <property type="match status" value="1"/>
</dbReference>
<proteinExistence type="predicted"/>
<dbReference type="SUPFAM" id="SSF103088">
    <property type="entry name" value="OmpA-like"/>
    <property type="match status" value="1"/>
</dbReference>
<organism evidence="8 9">
    <name type="scientific">Shewanella gelidii</name>
    <dbReference type="NCBI Taxonomy" id="1642821"/>
    <lineage>
        <taxon>Bacteria</taxon>
        <taxon>Pseudomonadati</taxon>
        <taxon>Pseudomonadota</taxon>
        <taxon>Gammaproteobacteria</taxon>
        <taxon>Alteromonadales</taxon>
        <taxon>Shewanellaceae</taxon>
        <taxon>Shewanella</taxon>
    </lineage>
</organism>
<keyword evidence="9" id="KW-1185">Reference proteome</keyword>
<protein>
    <submittedName>
        <fullName evidence="8">Membrane protein</fullName>
    </submittedName>
</protein>
<dbReference type="AlphaFoldDB" id="A0A917NAV8"/>
<dbReference type="InterPro" id="IPR022511">
    <property type="entry name" value="PdsO"/>
</dbReference>
<comment type="subcellular location">
    <subcellularLocation>
        <location evidence="1">Cell outer membrane</location>
    </subcellularLocation>
</comment>
<sequence length="252" mass="27163">MKKQIIALCVIGAMTLSTQTLASEASTAASQNMPQHDQTAEAIGFGSGLVIGAVVGGPVGAFVGAIAGGVIGESSSNEDIIDAQQAQIEQQYQQLTALENQQQSLQNLSEQYANAQRELKSLKSMKQDKLTALALGLNVQFKTGSAEIEPHFKQQLDKVALMMSLSPALTLDLTGYADRRGDSDFNLVLSNQRVVEVKNYLVSQGVSENRLTDKAYGASAPLMAEQSFENDFFDRRVTLKMMSPQSEVAVNR</sequence>
<evidence type="ECO:0000259" key="7">
    <source>
        <dbReference type="PROSITE" id="PS51123"/>
    </source>
</evidence>
<gene>
    <name evidence="8" type="primary">pdsO</name>
    <name evidence="8" type="ORF">GCM10009332_21820</name>
</gene>
<feature type="chain" id="PRO_5037732285" evidence="6">
    <location>
        <begin position="23"/>
        <end position="252"/>
    </location>
</feature>
<dbReference type="InterPro" id="IPR050330">
    <property type="entry name" value="Bact_OuterMem_StrucFunc"/>
</dbReference>
<dbReference type="PROSITE" id="PS51123">
    <property type="entry name" value="OMPA_2"/>
    <property type="match status" value="1"/>
</dbReference>
<dbReference type="Proteomes" id="UP000613743">
    <property type="component" value="Unassembled WGS sequence"/>
</dbReference>
<dbReference type="SUPFAM" id="SSF58100">
    <property type="entry name" value="Bacterial hemolysins"/>
    <property type="match status" value="1"/>
</dbReference>
<keyword evidence="6" id="KW-0732">Signal</keyword>
<reference evidence="8" key="1">
    <citation type="journal article" date="2014" name="Int. J. Syst. Evol. Microbiol.">
        <title>Complete genome sequence of Corynebacterium casei LMG S-19264T (=DSM 44701T), isolated from a smear-ripened cheese.</title>
        <authorList>
            <consortium name="US DOE Joint Genome Institute (JGI-PGF)"/>
            <person name="Walter F."/>
            <person name="Albersmeier A."/>
            <person name="Kalinowski J."/>
            <person name="Ruckert C."/>
        </authorList>
    </citation>
    <scope>NUCLEOTIDE SEQUENCE</scope>
    <source>
        <strain evidence="8">JCM 30804</strain>
    </source>
</reference>
<dbReference type="RefSeq" id="WP_188920799.1">
    <property type="nucleotide sequence ID" value="NZ_BMPZ01000005.1"/>
</dbReference>
<evidence type="ECO:0000313" key="8">
    <source>
        <dbReference type="EMBL" id="GGI84207.1"/>
    </source>
</evidence>
<dbReference type="EMBL" id="BMPZ01000005">
    <property type="protein sequence ID" value="GGI84207.1"/>
    <property type="molecule type" value="Genomic_DNA"/>
</dbReference>
<keyword evidence="5" id="KW-0175">Coiled coil</keyword>
<comment type="caution">
    <text evidence="8">The sequence shown here is derived from an EMBL/GenBank/DDBJ whole genome shotgun (WGS) entry which is preliminary data.</text>
</comment>
<dbReference type="InterPro" id="IPR036737">
    <property type="entry name" value="OmpA-like_sf"/>
</dbReference>
<dbReference type="Pfam" id="PF13441">
    <property type="entry name" value="Gly-zipper_YMGG"/>
    <property type="match status" value="1"/>
</dbReference>
<dbReference type="PANTHER" id="PTHR30329">
    <property type="entry name" value="STATOR ELEMENT OF FLAGELLAR MOTOR COMPLEX"/>
    <property type="match status" value="1"/>
</dbReference>
<dbReference type="InterPro" id="IPR006664">
    <property type="entry name" value="OMP_bac"/>
</dbReference>
<dbReference type="Pfam" id="PF00691">
    <property type="entry name" value="OmpA"/>
    <property type="match status" value="1"/>
</dbReference>
<dbReference type="GO" id="GO:0009279">
    <property type="term" value="C:cell outer membrane"/>
    <property type="evidence" value="ECO:0007669"/>
    <property type="project" value="UniProtKB-SubCell"/>
</dbReference>
<dbReference type="InterPro" id="IPR027367">
    <property type="entry name" value="Gly-zipper_YMGG"/>
</dbReference>
<evidence type="ECO:0000256" key="1">
    <source>
        <dbReference type="ARBA" id="ARBA00004442"/>
    </source>
</evidence>
<evidence type="ECO:0000256" key="5">
    <source>
        <dbReference type="SAM" id="Coils"/>
    </source>
</evidence>
<dbReference type="PRINTS" id="PR01021">
    <property type="entry name" value="OMPADOMAIN"/>
</dbReference>
<evidence type="ECO:0000256" key="2">
    <source>
        <dbReference type="ARBA" id="ARBA00023136"/>
    </source>
</evidence>
<keyword evidence="3" id="KW-0998">Cell outer membrane</keyword>
<keyword evidence="2 4" id="KW-0472">Membrane</keyword>
<dbReference type="PANTHER" id="PTHR30329:SF21">
    <property type="entry name" value="LIPOPROTEIN YIAD-RELATED"/>
    <property type="match status" value="1"/>
</dbReference>
<feature type="domain" description="OmpA-like" evidence="7">
    <location>
        <begin position="128"/>
        <end position="245"/>
    </location>
</feature>
<evidence type="ECO:0000256" key="6">
    <source>
        <dbReference type="SAM" id="SignalP"/>
    </source>
</evidence>